<comment type="caution">
    <text evidence="3">The sequence shown here is derived from an EMBL/GenBank/DDBJ whole genome shotgun (WGS) entry which is preliminary data.</text>
</comment>
<dbReference type="InterPro" id="IPR038610">
    <property type="entry name" value="FliK-like_C_sf"/>
</dbReference>
<evidence type="ECO:0000259" key="2">
    <source>
        <dbReference type="Pfam" id="PF02120"/>
    </source>
</evidence>
<evidence type="ECO:0000313" key="4">
    <source>
        <dbReference type="Proteomes" id="UP000435187"/>
    </source>
</evidence>
<evidence type="ECO:0000256" key="1">
    <source>
        <dbReference type="SAM" id="MobiDB-lite"/>
    </source>
</evidence>
<dbReference type="Proteomes" id="UP000435187">
    <property type="component" value="Unassembled WGS sequence"/>
</dbReference>
<feature type="domain" description="Flagellar hook-length control protein-like C-terminal" evidence="2">
    <location>
        <begin position="355"/>
        <end position="421"/>
    </location>
</feature>
<proteinExistence type="predicted"/>
<protein>
    <recommendedName>
        <fullName evidence="2">Flagellar hook-length control protein-like C-terminal domain-containing protein</fullName>
    </recommendedName>
</protein>
<keyword evidence="4" id="KW-1185">Reference proteome</keyword>
<organism evidence="3 4">
    <name type="scientific">Gracilibacillus thailandensis</name>
    <dbReference type="NCBI Taxonomy" id="563735"/>
    <lineage>
        <taxon>Bacteria</taxon>
        <taxon>Bacillati</taxon>
        <taxon>Bacillota</taxon>
        <taxon>Bacilli</taxon>
        <taxon>Bacillales</taxon>
        <taxon>Bacillaceae</taxon>
        <taxon>Gracilibacillus</taxon>
    </lineage>
</organism>
<reference evidence="3 4" key="1">
    <citation type="submission" date="2019-10" db="EMBL/GenBank/DDBJ databases">
        <title>Gracilibacillus salitolerans sp. nov., a moderate halophile isolated from a saline soil in northwest China.</title>
        <authorList>
            <person name="Gan L."/>
        </authorList>
    </citation>
    <scope>NUCLEOTIDE SEQUENCE [LARGE SCALE GENOMIC DNA]</scope>
    <source>
        <strain evidence="3 4">TP2-8</strain>
    </source>
</reference>
<name>A0A6N7QV90_9BACI</name>
<feature type="region of interest" description="Disordered" evidence="1">
    <location>
        <begin position="439"/>
        <end position="476"/>
    </location>
</feature>
<dbReference type="Gene3D" id="3.30.750.140">
    <property type="match status" value="1"/>
</dbReference>
<accession>A0A6N7QV90</accession>
<dbReference type="InterPro" id="IPR021136">
    <property type="entry name" value="Flagellar_hook_control-like_C"/>
</dbReference>
<gene>
    <name evidence="3" type="ORF">GH885_03770</name>
</gene>
<dbReference type="Pfam" id="PF02120">
    <property type="entry name" value="Flg_hook"/>
    <property type="match status" value="1"/>
</dbReference>
<dbReference type="EMBL" id="WJEE01000004">
    <property type="protein sequence ID" value="MRI65464.1"/>
    <property type="molecule type" value="Genomic_DNA"/>
</dbReference>
<sequence length="476" mass="54501">MNDETNLKGGEKMIVAPEWFANGSAVSALNTIRDKVEGKGFSDLMSANMASNRQQARITEPEDDRKLVKLRESLGSLSEEQLDRLTEIINMINNKLANTDNKGLSQEELMTFIRENLNVDQIELLEGQLEVEDREIVMDVIKKLLEIDHVGESRSGETQKTTEQYTNFYSSDSFLVQNSIVQKSQSTEDALAEKAKSLVEQTEKMVQQIQNQTINNRDYKQILQLLKQWSQMNNQTLNAAQNLLSEATNEKSSEIWSKLLANFQNRKSMQQHYGSTQRVTQQDVKRWIEGAMERIEPAIKQEQAQIVRNDTGNQQVQSKIQQYVIHLSQTNSDQQLVQKQLIDQFQQVMQKSNFMKLSSGANQLMLRIQPEHLGDITVKLTQINGEMTVKMIASTQGAKELLEGNLKQLRHMFSPQQVIIEKQENLAQANQEELTDDNLNSQGEEQQEQTNDQEQEETNSEHQNLSFHDILMDAKV</sequence>
<dbReference type="CDD" id="cd17470">
    <property type="entry name" value="T3SS_Flik_C"/>
    <property type="match status" value="1"/>
</dbReference>
<feature type="compositionally biased region" description="Acidic residues" evidence="1">
    <location>
        <begin position="445"/>
        <end position="458"/>
    </location>
</feature>
<dbReference type="AlphaFoldDB" id="A0A6N7QV90"/>
<dbReference type="SUPFAM" id="SSF140657">
    <property type="entry name" value="Hyaluronidase post-catalytic domain-like"/>
    <property type="match status" value="1"/>
</dbReference>
<evidence type="ECO:0000313" key="3">
    <source>
        <dbReference type="EMBL" id="MRI65464.1"/>
    </source>
</evidence>